<protein>
    <submittedName>
        <fullName evidence="1">Abortive phage resistance protein</fullName>
    </submittedName>
</protein>
<dbReference type="OrthoDB" id="5363652at2"/>
<keyword evidence="2" id="KW-1185">Reference proteome</keyword>
<dbReference type="STRING" id="1130798.LBLM1_07350"/>
<evidence type="ECO:0000313" key="1">
    <source>
        <dbReference type="EMBL" id="AJT51479.1"/>
    </source>
</evidence>
<dbReference type="AlphaFoldDB" id="A0A0D4CN18"/>
<dbReference type="KEGG" id="lmu:LBLM1_07350"/>
<gene>
    <name evidence="1" type="ORF">LBLM1_07350</name>
</gene>
<dbReference type="Proteomes" id="UP000003645">
    <property type="component" value="Chromosome"/>
</dbReference>
<dbReference type="Pfam" id="PF07751">
    <property type="entry name" value="Abi_2"/>
    <property type="match status" value="1"/>
</dbReference>
<proteinExistence type="predicted"/>
<dbReference type="EMBL" id="CP011013">
    <property type="protein sequence ID" value="AJT51479.1"/>
    <property type="molecule type" value="Genomic_DNA"/>
</dbReference>
<dbReference type="InterPro" id="IPR011664">
    <property type="entry name" value="Abi_system_AbiD/AbiF-like"/>
</dbReference>
<dbReference type="RefSeq" id="WP_039945777.1">
    <property type="nucleotide sequence ID" value="NZ_CP011013.1"/>
</dbReference>
<evidence type="ECO:0000313" key="2">
    <source>
        <dbReference type="Proteomes" id="UP000003645"/>
    </source>
</evidence>
<name>A0A0D4CN18_LIMMU</name>
<dbReference type="HOGENOM" id="CLU_044962_0_2_9"/>
<accession>A0A0D4CN18</accession>
<organism evidence="1 2">
    <name type="scientific">Limosilactobacillus mucosae LM1</name>
    <dbReference type="NCBI Taxonomy" id="1130798"/>
    <lineage>
        <taxon>Bacteria</taxon>
        <taxon>Bacillati</taxon>
        <taxon>Bacillota</taxon>
        <taxon>Bacilli</taxon>
        <taxon>Lactobacillales</taxon>
        <taxon>Lactobacillaceae</taxon>
        <taxon>Limosilactobacillus</taxon>
    </lineage>
</organism>
<sequence length="333" mass="39694">MQTDKPFKTIDEQIHILTIKRHLSINNVEAAKDILQRYGYYEIINGYKTHFLNDPNDDDKGYKEDASFEHIYDLYKLDRDIRRDLLESLEYFEQTFKQALAYSVAKIISDEQARYTAKSHYNTGKTHHRGRHIYNDRDRLLKKFNKLINSDKQPFEHYRQDHHNIPPWIMIKGMSFGEVIYWYRLSKPEIRFNVIAELLGIDTTLLRVSNSDLKISQMIGDLLGLYLSYRNLTAHGGRVYNHRSERYKLRWTPLIYPNVIAASRQEFNKGNYRSSLGVVMRTLKIFDNPEPFNNLEIWLQIHLKNYLKLHKDDKDFLLEAMELDSTHIKFNLD</sequence>
<reference evidence="1 2" key="1">
    <citation type="journal article" date="2012" name="J. Bacteriol.">
        <title>Genome sequence of Lactobacillus mucosae LM1, isolated from piglet feces.</title>
        <authorList>
            <person name="Lee J.H."/>
            <person name="Valeriano V.D."/>
            <person name="Shin Y.R."/>
            <person name="Chae J.P."/>
            <person name="Kim G.B."/>
            <person name="Ham J.S."/>
            <person name="Chun J."/>
            <person name="Kang D.K."/>
        </authorList>
    </citation>
    <scope>NUCLEOTIDE SEQUENCE [LARGE SCALE GENOMIC DNA]</scope>
    <source>
        <strain evidence="1 2">LM1</strain>
    </source>
</reference>